<comment type="subcellular location">
    <subcellularLocation>
        <location evidence="1">Cell membrane</location>
        <topology evidence="1">Multi-pass membrane protein</topology>
    </subcellularLocation>
</comment>
<dbReference type="InterPro" id="IPR015867">
    <property type="entry name" value="N-reg_PII/ATP_PRibTrfase_C"/>
</dbReference>
<sequence length="290" mass="32161">MLNGLKFKNTFFILLGAAIFSFGIVHFNMQNNLGEGGFTGITLLFYFLWGWDPAITNILLNIPLFFIGWKYLGRTTFIYTIIGTVAVSLFLIIFQINPFPMYLQSDMTLAALFAGVFIGVGLGIIFRYGGTTGGVDIIARLVNKFVGWSMGRTMFLFDFLVITTSVFVILDLIEGMYTLVAVYIAARLIDFIQEGAYSARGATIISTYSDEIANQILKDMNRGVTVLNGSGSFSKEKREVLYCVVARNEIVHLKNIINECDPHAFVAVGTVHDVVGEGFTLDENKNPIND</sequence>
<evidence type="ECO:0000256" key="2">
    <source>
        <dbReference type="ARBA" id="ARBA00022475"/>
    </source>
</evidence>
<dbReference type="PANTHER" id="PTHR33545">
    <property type="entry name" value="UPF0750 MEMBRANE PROTEIN YITT-RELATED"/>
    <property type="match status" value="1"/>
</dbReference>
<protein>
    <submittedName>
        <fullName evidence="8">Uncharacterized membrane-anchored protein YitT (DUF2179 family)</fullName>
    </submittedName>
</protein>
<dbReference type="Pfam" id="PF10035">
    <property type="entry name" value="DUF2179"/>
    <property type="match status" value="1"/>
</dbReference>
<dbReference type="RefSeq" id="WP_209462784.1">
    <property type="nucleotide sequence ID" value="NZ_CP110224.1"/>
</dbReference>
<evidence type="ECO:0000256" key="5">
    <source>
        <dbReference type="ARBA" id="ARBA00023136"/>
    </source>
</evidence>
<evidence type="ECO:0000313" key="9">
    <source>
        <dbReference type="Proteomes" id="UP001519345"/>
    </source>
</evidence>
<feature type="transmembrane region" description="Helical" evidence="6">
    <location>
        <begin position="108"/>
        <end position="129"/>
    </location>
</feature>
<gene>
    <name evidence="8" type="ORF">J2Z83_001701</name>
</gene>
<proteinExistence type="predicted"/>
<dbReference type="PANTHER" id="PTHR33545:SF10">
    <property type="entry name" value="UPF0750 MEMBRANE PROTEIN YPJC"/>
    <property type="match status" value="1"/>
</dbReference>
<feature type="transmembrane region" description="Helical" evidence="6">
    <location>
        <begin position="150"/>
        <end position="170"/>
    </location>
</feature>
<accession>A0ABS4IHY6</accession>
<dbReference type="EMBL" id="JAGGKX010000007">
    <property type="protein sequence ID" value="MBP1969594.1"/>
    <property type="molecule type" value="Genomic_DNA"/>
</dbReference>
<dbReference type="InterPro" id="IPR019264">
    <property type="entry name" value="DUF2179"/>
</dbReference>
<evidence type="ECO:0000313" key="8">
    <source>
        <dbReference type="EMBL" id="MBP1969594.1"/>
    </source>
</evidence>
<feature type="transmembrane region" description="Helical" evidence="6">
    <location>
        <begin position="76"/>
        <end position="96"/>
    </location>
</feature>
<dbReference type="PIRSF" id="PIRSF006483">
    <property type="entry name" value="Membrane_protein_YitT"/>
    <property type="match status" value="1"/>
</dbReference>
<organism evidence="8 9">
    <name type="scientific">Virgibacillus natechei</name>
    <dbReference type="NCBI Taxonomy" id="1216297"/>
    <lineage>
        <taxon>Bacteria</taxon>
        <taxon>Bacillati</taxon>
        <taxon>Bacillota</taxon>
        <taxon>Bacilli</taxon>
        <taxon>Bacillales</taxon>
        <taxon>Bacillaceae</taxon>
        <taxon>Virgibacillus</taxon>
    </lineage>
</organism>
<feature type="transmembrane region" description="Helical" evidence="6">
    <location>
        <begin position="49"/>
        <end position="69"/>
    </location>
</feature>
<dbReference type="CDD" id="cd16380">
    <property type="entry name" value="YitT_C"/>
    <property type="match status" value="1"/>
</dbReference>
<feature type="domain" description="DUF2179" evidence="7">
    <location>
        <begin position="222"/>
        <end position="276"/>
    </location>
</feature>
<evidence type="ECO:0000259" key="7">
    <source>
        <dbReference type="Pfam" id="PF10035"/>
    </source>
</evidence>
<dbReference type="Pfam" id="PF02588">
    <property type="entry name" value="YitT_membrane"/>
    <property type="match status" value="1"/>
</dbReference>
<dbReference type="InterPro" id="IPR051461">
    <property type="entry name" value="UPF0750_membrane"/>
</dbReference>
<evidence type="ECO:0000256" key="4">
    <source>
        <dbReference type="ARBA" id="ARBA00022989"/>
    </source>
</evidence>
<evidence type="ECO:0000256" key="6">
    <source>
        <dbReference type="SAM" id="Phobius"/>
    </source>
</evidence>
<keyword evidence="9" id="KW-1185">Reference proteome</keyword>
<reference evidence="8 9" key="1">
    <citation type="submission" date="2021-03" db="EMBL/GenBank/DDBJ databases">
        <title>Genomic Encyclopedia of Type Strains, Phase IV (KMG-IV): sequencing the most valuable type-strain genomes for metagenomic binning, comparative biology and taxonomic classification.</title>
        <authorList>
            <person name="Goeker M."/>
        </authorList>
    </citation>
    <scope>NUCLEOTIDE SEQUENCE [LARGE SCALE GENOMIC DNA]</scope>
    <source>
        <strain evidence="8 9">DSM 25609</strain>
    </source>
</reference>
<name>A0ABS4IHY6_9BACI</name>
<evidence type="ECO:0000256" key="3">
    <source>
        <dbReference type="ARBA" id="ARBA00022692"/>
    </source>
</evidence>
<dbReference type="Proteomes" id="UP001519345">
    <property type="component" value="Unassembled WGS sequence"/>
</dbReference>
<feature type="transmembrane region" description="Helical" evidence="6">
    <location>
        <begin position="12"/>
        <end position="29"/>
    </location>
</feature>
<keyword evidence="3 6" id="KW-0812">Transmembrane</keyword>
<keyword evidence="5 6" id="KW-0472">Membrane</keyword>
<keyword evidence="2" id="KW-1003">Cell membrane</keyword>
<keyword evidence="4 6" id="KW-1133">Transmembrane helix</keyword>
<dbReference type="InterPro" id="IPR003740">
    <property type="entry name" value="YitT"/>
</dbReference>
<comment type="caution">
    <text evidence="8">The sequence shown here is derived from an EMBL/GenBank/DDBJ whole genome shotgun (WGS) entry which is preliminary data.</text>
</comment>
<evidence type="ECO:0000256" key="1">
    <source>
        <dbReference type="ARBA" id="ARBA00004651"/>
    </source>
</evidence>
<dbReference type="Gene3D" id="3.30.70.120">
    <property type="match status" value="1"/>
</dbReference>